<evidence type="ECO:0000313" key="2">
    <source>
        <dbReference type="Proteomes" id="UP000625711"/>
    </source>
</evidence>
<dbReference type="AlphaFoldDB" id="A0A834LX94"/>
<comment type="caution">
    <text evidence="1">The sequence shown here is derived from an EMBL/GenBank/DDBJ whole genome shotgun (WGS) entry which is preliminary data.</text>
</comment>
<dbReference type="EMBL" id="JAACXV010021233">
    <property type="protein sequence ID" value="KAF7263486.1"/>
    <property type="molecule type" value="Genomic_DNA"/>
</dbReference>
<keyword evidence="2" id="KW-1185">Reference proteome</keyword>
<dbReference type="Proteomes" id="UP000625711">
    <property type="component" value="Unassembled WGS sequence"/>
</dbReference>
<reference evidence="1" key="1">
    <citation type="submission" date="2020-08" db="EMBL/GenBank/DDBJ databases">
        <title>Genome sequencing and assembly of the red palm weevil Rhynchophorus ferrugineus.</title>
        <authorList>
            <person name="Dias G.B."/>
            <person name="Bergman C.M."/>
            <person name="Manee M."/>
        </authorList>
    </citation>
    <scope>NUCLEOTIDE SEQUENCE</scope>
    <source>
        <strain evidence="1">AA-2017</strain>
        <tissue evidence="1">Whole larva</tissue>
    </source>
</reference>
<name>A0A834LX94_RHYFE</name>
<accession>A0A834LX94</accession>
<organism evidence="1 2">
    <name type="scientific">Rhynchophorus ferrugineus</name>
    <name type="common">Red palm weevil</name>
    <name type="synonym">Curculio ferrugineus</name>
    <dbReference type="NCBI Taxonomy" id="354439"/>
    <lineage>
        <taxon>Eukaryota</taxon>
        <taxon>Metazoa</taxon>
        <taxon>Ecdysozoa</taxon>
        <taxon>Arthropoda</taxon>
        <taxon>Hexapoda</taxon>
        <taxon>Insecta</taxon>
        <taxon>Pterygota</taxon>
        <taxon>Neoptera</taxon>
        <taxon>Endopterygota</taxon>
        <taxon>Coleoptera</taxon>
        <taxon>Polyphaga</taxon>
        <taxon>Cucujiformia</taxon>
        <taxon>Curculionidae</taxon>
        <taxon>Dryophthorinae</taxon>
        <taxon>Rhynchophorus</taxon>
    </lineage>
</organism>
<sequence>MFKLDLSKHTYYLKCVRSQRQDNTLWRRRQTRMEFGARPAEDDNQIWPARGRSGEFGTTRELYSVVLNHRRHPGVEMLHFIVKICGCIRISMFMLLYCFGS</sequence>
<protein>
    <submittedName>
        <fullName evidence="1">Uncharacterized protein</fullName>
    </submittedName>
</protein>
<proteinExistence type="predicted"/>
<evidence type="ECO:0000313" key="1">
    <source>
        <dbReference type="EMBL" id="KAF7263486.1"/>
    </source>
</evidence>
<gene>
    <name evidence="1" type="ORF">GWI33_002221</name>
</gene>